<evidence type="ECO:0000256" key="1">
    <source>
        <dbReference type="SAM" id="Phobius"/>
    </source>
</evidence>
<keyword evidence="1" id="KW-0472">Membrane</keyword>
<evidence type="ECO:0000313" key="3">
    <source>
        <dbReference type="Proteomes" id="UP000371041"/>
    </source>
</evidence>
<dbReference type="RefSeq" id="WP_154077736.1">
    <property type="nucleotide sequence ID" value="NZ_CP045929.1"/>
</dbReference>
<feature type="transmembrane region" description="Helical" evidence="1">
    <location>
        <begin position="53"/>
        <end position="74"/>
    </location>
</feature>
<keyword evidence="1" id="KW-0812">Transmembrane</keyword>
<dbReference type="EMBL" id="CP045929">
    <property type="protein sequence ID" value="QGK71160.1"/>
    <property type="molecule type" value="Genomic_DNA"/>
</dbReference>
<keyword evidence="3" id="KW-1185">Reference proteome</keyword>
<keyword evidence="1" id="KW-1133">Transmembrane helix</keyword>
<name>A0A5Q3QBD0_9PSEU</name>
<dbReference type="AlphaFoldDB" id="A0A5Q3QBD0"/>
<dbReference type="KEGG" id="sace:GIY23_18005"/>
<gene>
    <name evidence="2" type="ORF">GIY23_18005</name>
</gene>
<protein>
    <submittedName>
        <fullName evidence="2">Uncharacterized protein</fullName>
    </submittedName>
</protein>
<reference evidence="3" key="1">
    <citation type="submission" date="2019-11" db="EMBL/GenBank/DDBJ databases">
        <title>The complete genome sequence of Saccharopolyspora sp. E2A.</title>
        <authorList>
            <person name="Zhang G."/>
        </authorList>
    </citation>
    <scope>NUCLEOTIDE SEQUENCE [LARGE SCALE GENOMIC DNA]</scope>
    <source>
        <strain evidence="3">E2A</strain>
    </source>
</reference>
<sequence length="92" mass="9699">MTTQVNRSGHAAGAFDVRLIIAMLFAIYGAVLVGMGVLATSEEDIAKAAGTNINLWSGIGMLVFAALFTAWARLRPIIVPDAPDAEEPSEQP</sequence>
<evidence type="ECO:0000313" key="2">
    <source>
        <dbReference type="EMBL" id="QGK71160.1"/>
    </source>
</evidence>
<feature type="transmembrane region" description="Helical" evidence="1">
    <location>
        <begin position="20"/>
        <end position="41"/>
    </location>
</feature>
<dbReference type="Proteomes" id="UP000371041">
    <property type="component" value="Chromosome"/>
</dbReference>
<organism evidence="2 3">
    <name type="scientific">Allosaccharopolyspora coralli</name>
    <dbReference type="NCBI Taxonomy" id="2665642"/>
    <lineage>
        <taxon>Bacteria</taxon>
        <taxon>Bacillati</taxon>
        <taxon>Actinomycetota</taxon>
        <taxon>Actinomycetes</taxon>
        <taxon>Pseudonocardiales</taxon>
        <taxon>Pseudonocardiaceae</taxon>
        <taxon>Allosaccharopolyspora</taxon>
    </lineage>
</organism>
<proteinExistence type="predicted"/>
<accession>A0A5Q3QBD0</accession>